<evidence type="ECO:0000313" key="2">
    <source>
        <dbReference type="EMBL" id="MEE3853508.1"/>
    </source>
</evidence>
<keyword evidence="1" id="KW-0812">Transmembrane</keyword>
<gene>
    <name evidence="2" type="ORF">VZC37_24455</name>
</gene>
<evidence type="ECO:0008006" key="4">
    <source>
        <dbReference type="Google" id="ProtNLM"/>
    </source>
</evidence>
<dbReference type="RefSeq" id="WP_330437386.1">
    <property type="nucleotide sequence ID" value="NZ_JAZDUF010000013.1"/>
</dbReference>
<keyword evidence="3" id="KW-1185">Reference proteome</keyword>
<sequence>MNTNAEVDHLSDWEAGDFWLHLLGAALIPALVALGVALVAALVVGIADNLELPGWLELALGAVIAVATFIGVVWGLLWYGQSLYTVLRHATSWNRSFFWALVVVVVLMGVALYIADRLDVSNWRVVAAIGGVVGVPALIAWIVDALHRVAAWVPMAFGTFMGLVLIGILLVVAQALEPSRR</sequence>
<evidence type="ECO:0000313" key="3">
    <source>
        <dbReference type="Proteomes" id="UP001347146"/>
    </source>
</evidence>
<evidence type="ECO:0000256" key="1">
    <source>
        <dbReference type="SAM" id="Phobius"/>
    </source>
</evidence>
<feature type="transmembrane region" description="Helical" evidence="1">
    <location>
        <begin position="58"/>
        <end position="77"/>
    </location>
</feature>
<feature type="transmembrane region" description="Helical" evidence="1">
    <location>
        <begin position="149"/>
        <end position="173"/>
    </location>
</feature>
<reference evidence="2 3" key="1">
    <citation type="submission" date="2024-01" db="EMBL/GenBank/DDBJ databases">
        <title>Draft genome sequence of Gordonia sp. LSe1-13.</title>
        <authorList>
            <person name="Suphannarot A."/>
            <person name="Mingma R."/>
        </authorList>
    </citation>
    <scope>NUCLEOTIDE SEQUENCE [LARGE SCALE GENOMIC DNA]</scope>
    <source>
        <strain evidence="2 3">LSe1-13</strain>
    </source>
</reference>
<keyword evidence="1" id="KW-1133">Transmembrane helix</keyword>
<name>A0ABU7MKX6_9ACTN</name>
<dbReference type="Proteomes" id="UP001347146">
    <property type="component" value="Unassembled WGS sequence"/>
</dbReference>
<proteinExistence type="predicted"/>
<protein>
    <recommendedName>
        <fullName evidence="4">Yip1 domain-containing protein</fullName>
    </recommendedName>
</protein>
<dbReference type="EMBL" id="JAZDUF010000013">
    <property type="protein sequence ID" value="MEE3853508.1"/>
    <property type="molecule type" value="Genomic_DNA"/>
</dbReference>
<keyword evidence="1" id="KW-0472">Membrane</keyword>
<feature type="transmembrane region" description="Helical" evidence="1">
    <location>
        <begin position="18"/>
        <end position="46"/>
    </location>
</feature>
<comment type="caution">
    <text evidence="2">The sequence shown here is derived from an EMBL/GenBank/DDBJ whole genome shotgun (WGS) entry which is preliminary data.</text>
</comment>
<organism evidence="2 3">
    <name type="scientific">Gordonia sesuvii</name>
    <dbReference type="NCBI Taxonomy" id="3116777"/>
    <lineage>
        <taxon>Bacteria</taxon>
        <taxon>Bacillati</taxon>
        <taxon>Actinomycetota</taxon>
        <taxon>Actinomycetes</taxon>
        <taxon>Mycobacteriales</taxon>
        <taxon>Gordoniaceae</taxon>
        <taxon>Gordonia</taxon>
    </lineage>
</organism>
<feature type="transmembrane region" description="Helical" evidence="1">
    <location>
        <begin position="97"/>
        <end position="115"/>
    </location>
</feature>
<feature type="transmembrane region" description="Helical" evidence="1">
    <location>
        <begin position="122"/>
        <end position="143"/>
    </location>
</feature>
<accession>A0ABU7MKX6</accession>